<sequence>MRPTFRFFPCRSAQTTTTTTTTSPSITHESRASSSTTACRLACVVKKIPKVLSKRVPQRISSHIDNCGTKLDKMCENCRKDELARETSATGRMLRATSDPSSLTNSSQTSPAISVDYRNKRGHVQSNGARSVPQEIVDHKHEHGSVPEVRQRRKKPNTRRGYPSREPTPAAREVALGTKVLTPRSSMDITVAP</sequence>
<organism evidence="2 3">
    <name type="scientific">Lophiotrema nucula</name>
    <dbReference type="NCBI Taxonomy" id="690887"/>
    <lineage>
        <taxon>Eukaryota</taxon>
        <taxon>Fungi</taxon>
        <taxon>Dikarya</taxon>
        <taxon>Ascomycota</taxon>
        <taxon>Pezizomycotina</taxon>
        <taxon>Dothideomycetes</taxon>
        <taxon>Pleosporomycetidae</taxon>
        <taxon>Pleosporales</taxon>
        <taxon>Lophiotremataceae</taxon>
        <taxon>Lophiotrema</taxon>
    </lineage>
</organism>
<dbReference type="EMBL" id="ML977313">
    <property type="protein sequence ID" value="KAF2120639.1"/>
    <property type="molecule type" value="Genomic_DNA"/>
</dbReference>
<dbReference type="Proteomes" id="UP000799770">
    <property type="component" value="Unassembled WGS sequence"/>
</dbReference>
<feature type="compositionally biased region" description="Basic and acidic residues" evidence="1">
    <location>
        <begin position="136"/>
        <end position="145"/>
    </location>
</feature>
<feature type="compositionally biased region" description="Polar residues" evidence="1">
    <location>
        <begin position="98"/>
        <end position="112"/>
    </location>
</feature>
<feature type="region of interest" description="Disordered" evidence="1">
    <location>
        <begin position="86"/>
        <end position="178"/>
    </location>
</feature>
<proteinExistence type="predicted"/>
<gene>
    <name evidence="2" type="ORF">BDV96DRAFT_271110</name>
</gene>
<dbReference type="AlphaFoldDB" id="A0A6A5ZML6"/>
<evidence type="ECO:0000256" key="1">
    <source>
        <dbReference type="SAM" id="MobiDB-lite"/>
    </source>
</evidence>
<keyword evidence="3" id="KW-1185">Reference proteome</keyword>
<evidence type="ECO:0000313" key="2">
    <source>
        <dbReference type="EMBL" id="KAF2120639.1"/>
    </source>
</evidence>
<accession>A0A6A5ZML6</accession>
<evidence type="ECO:0000313" key="3">
    <source>
        <dbReference type="Proteomes" id="UP000799770"/>
    </source>
</evidence>
<name>A0A6A5ZML6_9PLEO</name>
<protein>
    <submittedName>
        <fullName evidence="2">Uncharacterized protein</fullName>
    </submittedName>
</protein>
<reference evidence="2" key="1">
    <citation type="journal article" date="2020" name="Stud. Mycol.">
        <title>101 Dothideomycetes genomes: a test case for predicting lifestyles and emergence of pathogens.</title>
        <authorList>
            <person name="Haridas S."/>
            <person name="Albert R."/>
            <person name="Binder M."/>
            <person name="Bloem J."/>
            <person name="Labutti K."/>
            <person name="Salamov A."/>
            <person name="Andreopoulos B."/>
            <person name="Baker S."/>
            <person name="Barry K."/>
            <person name="Bills G."/>
            <person name="Bluhm B."/>
            <person name="Cannon C."/>
            <person name="Castanera R."/>
            <person name="Culley D."/>
            <person name="Daum C."/>
            <person name="Ezra D."/>
            <person name="Gonzalez J."/>
            <person name="Henrissat B."/>
            <person name="Kuo A."/>
            <person name="Liang C."/>
            <person name="Lipzen A."/>
            <person name="Lutzoni F."/>
            <person name="Magnuson J."/>
            <person name="Mondo S."/>
            <person name="Nolan M."/>
            <person name="Ohm R."/>
            <person name="Pangilinan J."/>
            <person name="Park H.-J."/>
            <person name="Ramirez L."/>
            <person name="Alfaro M."/>
            <person name="Sun H."/>
            <person name="Tritt A."/>
            <person name="Yoshinaga Y."/>
            <person name="Zwiers L.-H."/>
            <person name="Turgeon B."/>
            <person name="Goodwin S."/>
            <person name="Spatafora J."/>
            <person name="Crous P."/>
            <person name="Grigoriev I."/>
        </authorList>
    </citation>
    <scope>NUCLEOTIDE SEQUENCE</scope>
    <source>
        <strain evidence="2">CBS 627.86</strain>
    </source>
</reference>